<dbReference type="STRING" id="930129.SAMN05216352_11187"/>
<protein>
    <submittedName>
        <fullName evidence="4">Uncharacterized protein YhaN</fullName>
    </submittedName>
</protein>
<dbReference type="RefSeq" id="WP_170031465.1">
    <property type="nucleotide sequence ID" value="NZ_FNDU01000011.1"/>
</dbReference>
<proteinExistence type="predicted"/>
<keyword evidence="2" id="KW-1133">Transmembrane helix</keyword>
<name>A0A1G8N2X3_9BACI</name>
<dbReference type="PANTHER" id="PTHR41259:SF1">
    <property type="entry name" value="DOUBLE-STRAND BREAK REPAIR RAD50 ATPASE, PUTATIVE-RELATED"/>
    <property type="match status" value="1"/>
</dbReference>
<keyword evidence="2" id="KW-0472">Membrane</keyword>
<evidence type="ECO:0000313" key="5">
    <source>
        <dbReference type="Proteomes" id="UP000199017"/>
    </source>
</evidence>
<dbReference type="Pfam" id="PF13514">
    <property type="entry name" value="AAA_27"/>
    <property type="match status" value="1"/>
</dbReference>
<keyword evidence="5" id="KW-1185">Reference proteome</keyword>
<dbReference type="AlphaFoldDB" id="A0A1G8N2X3"/>
<dbReference type="EMBL" id="FNDU01000011">
    <property type="protein sequence ID" value="SDI74621.1"/>
    <property type="molecule type" value="Genomic_DNA"/>
</dbReference>
<dbReference type="SUPFAM" id="SSF52540">
    <property type="entry name" value="P-loop containing nucleoside triphosphate hydrolases"/>
    <property type="match status" value="1"/>
</dbReference>
<accession>A0A1G8N2X3</accession>
<feature type="coiled-coil region" evidence="1">
    <location>
        <begin position="184"/>
        <end position="303"/>
    </location>
</feature>
<reference evidence="4 5" key="1">
    <citation type="submission" date="2016-10" db="EMBL/GenBank/DDBJ databases">
        <authorList>
            <person name="de Groot N.N."/>
        </authorList>
    </citation>
    <scope>NUCLEOTIDE SEQUENCE [LARGE SCALE GENOMIC DNA]</scope>
    <source>
        <strain evidence="5">P4B,CCM 7963,CECT 7998,DSM 25260,IBRC-M 10614,KCTC 13821</strain>
    </source>
</reference>
<evidence type="ECO:0000259" key="3">
    <source>
        <dbReference type="Pfam" id="PF13514"/>
    </source>
</evidence>
<keyword evidence="1" id="KW-0175">Coiled coil</keyword>
<dbReference type="Gene3D" id="3.40.50.300">
    <property type="entry name" value="P-loop containing nucleotide triphosphate hydrolases"/>
    <property type="match status" value="2"/>
</dbReference>
<feature type="domain" description="YhaN AAA" evidence="3">
    <location>
        <begin position="1"/>
        <end position="200"/>
    </location>
</feature>
<feature type="transmembrane region" description="Helical" evidence="2">
    <location>
        <begin position="477"/>
        <end position="494"/>
    </location>
</feature>
<keyword evidence="2" id="KW-0812">Transmembrane</keyword>
<organism evidence="4 5">
    <name type="scientific">Alteribacillus bidgolensis</name>
    <dbReference type="NCBI Taxonomy" id="930129"/>
    <lineage>
        <taxon>Bacteria</taxon>
        <taxon>Bacillati</taxon>
        <taxon>Bacillota</taxon>
        <taxon>Bacilli</taxon>
        <taxon>Bacillales</taxon>
        <taxon>Bacillaceae</taxon>
        <taxon>Alteribacillus</taxon>
    </lineage>
</organism>
<dbReference type="InterPro" id="IPR027417">
    <property type="entry name" value="P-loop_NTPase"/>
</dbReference>
<dbReference type="Proteomes" id="UP000199017">
    <property type="component" value="Unassembled WGS sequence"/>
</dbReference>
<evidence type="ECO:0000256" key="1">
    <source>
        <dbReference type="SAM" id="Coils"/>
    </source>
</evidence>
<gene>
    <name evidence="4" type="ORF">SAMN05216352_11187</name>
</gene>
<sequence>MNIEKIHIYGFGKFIDCSIDIQQPIHIIQGENEAGKSTLRAFIAAILFGFPFKKEKRLRYQPKKSSSYGGSLTLRLQSEKVITIERVMRNKAAGDVAVYLENGEILGEEWLLSFLGNMDRTVFQGIFCFGLEGLSEIEQLKGDALNRYIYEAGMTGTKRVFQMDKDIDSELSALFKPKGKKPVINKSIKELNSQLMELRKWEREFDRYSMLLKQKMQFKQELDALQTEKKRLLKEKENLQRKETLLRSVQEKIELDRKAKVLEPFDKVALELEEQWKHYNNDRTEAEKRIEENNIRIQQLSSKHSGAFVNWTIINAKDKIYALKEKVPLYKKYVKDKEGLGLSIQKKKEKAADRLERLGILDEGQLELSVTTILAEKELHQIIEKGKELKERQRLLEEQHIEQQRKLDLLKMDLFELEQQRRPLSECNNSKRIVFDQEYLEKGFRRSGNTTEVMLQLAAIIFLTLGCWEILTGSLLFGGVVSVIGTAAFVFLFYRKQRQKNSFEESDNQNYSEHKQLLEQDQRTEAAVREMKWQSDREENIYQSFVDRLKEAAVKWKGLENELQEWCSRYQFPSINSIHIAESFFQAVREWKELNEEILELKKEQEMVSKDLEEIKTEVNDIAKLTGFPLDNPLEDIKTGLWERYKREEQENNIYLKEAEKIDAAFQQKQYWMTKKTNAVKLINNLYKTAEADNQEAFFHAISQKKQYLEWKKQKQWLEQQITGQLLPEETIEDWVKELHSTFTQPEEKRGLLHDDLVSLEQKEQDLFQTLAEVRQDIKKIEEGGTYEEKLQQFEEDKANLRKRIHQWLVLKTSKQLIEQAKAVYEKERQPQVIQKASSYFSYITREKYERLFAPAGEEKFIVEDSSGLRFSPEELSRGTAEQLYLCLRLALAEAYSQAEVVPLIMDDPFVNFDQVRQQSAFSLLHKAAANRQVIYFTCQIPSSRVLSECAVTRLSSS</sequence>
<feature type="coiled-coil region" evidence="1">
    <location>
        <begin position="757"/>
        <end position="811"/>
    </location>
</feature>
<evidence type="ECO:0000313" key="4">
    <source>
        <dbReference type="EMBL" id="SDI74621.1"/>
    </source>
</evidence>
<feature type="coiled-coil region" evidence="1">
    <location>
        <begin position="379"/>
        <end position="420"/>
    </location>
</feature>
<dbReference type="InterPro" id="IPR038734">
    <property type="entry name" value="YhaN_AAA"/>
</dbReference>
<dbReference type="PANTHER" id="PTHR41259">
    <property type="entry name" value="DOUBLE-STRAND BREAK REPAIR RAD50 ATPASE, PUTATIVE-RELATED"/>
    <property type="match status" value="1"/>
</dbReference>
<evidence type="ECO:0000256" key="2">
    <source>
        <dbReference type="SAM" id="Phobius"/>
    </source>
</evidence>